<evidence type="ECO:0000313" key="1">
    <source>
        <dbReference type="EMBL" id="VDP68565.1"/>
    </source>
</evidence>
<dbReference type="AlphaFoldDB" id="A0A183PM34"/>
<proteinExistence type="predicted"/>
<sequence length="183" mass="21480">TNQENQPLLGIAERTKYDLLVFGRSSYLSNQERIKYESKFLYNPTDIEVPIELKTGGKLPRYLEDEGYYIGKQPYVAPTNLRRLENRILKEIQMDVYGLKSLNDFHSADIQLINGTLQDQELEHKKRLKIQSWFREDGSLDLQPNPLRNIPSRPPLWDEQFNPMPEKLQTVYVHVSVYTVIIN</sequence>
<dbReference type="STRING" id="31246.A0A183PM34"/>
<protein>
    <submittedName>
        <fullName evidence="1">Uncharacterized protein</fullName>
    </submittedName>
</protein>
<dbReference type="Proteomes" id="UP000269396">
    <property type="component" value="Unassembled WGS sequence"/>
</dbReference>
<dbReference type="PANTHER" id="PTHR20837">
    <property type="entry name" value="CENTROSOMAL PROTEIN-RELATED"/>
    <property type="match status" value="1"/>
</dbReference>
<gene>
    <name evidence="1" type="ORF">SMTD_LOCUS15420</name>
</gene>
<organism evidence="1 2">
    <name type="scientific">Schistosoma mattheei</name>
    <dbReference type="NCBI Taxonomy" id="31246"/>
    <lineage>
        <taxon>Eukaryota</taxon>
        <taxon>Metazoa</taxon>
        <taxon>Spiralia</taxon>
        <taxon>Lophotrochozoa</taxon>
        <taxon>Platyhelminthes</taxon>
        <taxon>Trematoda</taxon>
        <taxon>Digenea</taxon>
        <taxon>Strigeidida</taxon>
        <taxon>Schistosomatoidea</taxon>
        <taxon>Schistosomatidae</taxon>
        <taxon>Schistosoma</taxon>
    </lineage>
</organism>
<name>A0A183PM34_9TREM</name>
<dbReference type="InterPro" id="IPR041510">
    <property type="entry name" value="DUF5523"/>
</dbReference>
<evidence type="ECO:0000313" key="2">
    <source>
        <dbReference type="Proteomes" id="UP000269396"/>
    </source>
</evidence>
<dbReference type="GO" id="GO:1904491">
    <property type="term" value="P:protein localization to ciliary transition zone"/>
    <property type="evidence" value="ECO:0007669"/>
    <property type="project" value="TreeGrafter"/>
</dbReference>
<dbReference type="Pfam" id="PF17661">
    <property type="entry name" value="DUF5523"/>
    <property type="match status" value="1"/>
</dbReference>
<keyword evidence="2" id="KW-1185">Reference proteome</keyword>
<reference evidence="1 2" key="1">
    <citation type="submission" date="2018-11" db="EMBL/GenBank/DDBJ databases">
        <authorList>
            <consortium name="Pathogen Informatics"/>
        </authorList>
    </citation>
    <scope>NUCLEOTIDE SEQUENCE [LARGE SCALE GENOMIC DNA]</scope>
    <source>
        <strain>Denwood</strain>
        <strain evidence="2">Zambia</strain>
    </source>
</reference>
<dbReference type="EMBL" id="UZAL01035828">
    <property type="protein sequence ID" value="VDP68565.1"/>
    <property type="molecule type" value="Genomic_DNA"/>
</dbReference>
<dbReference type="PANTHER" id="PTHR20837:SF0">
    <property type="entry name" value="COILED-COIL AND C2 DOMAIN-CONTAINING PROTEIN 2A"/>
    <property type="match status" value="1"/>
</dbReference>
<dbReference type="InterPro" id="IPR052434">
    <property type="entry name" value="Tectonic-like_complex_comp"/>
</dbReference>
<dbReference type="GO" id="GO:1905515">
    <property type="term" value="P:non-motile cilium assembly"/>
    <property type="evidence" value="ECO:0007669"/>
    <property type="project" value="TreeGrafter"/>
</dbReference>
<dbReference type="GO" id="GO:0035869">
    <property type="term" value="C:ciliary transition zone"/>
    <property type="evidence" value="ECO:0007669"/>
    <property type="project" value="TreeGrafter"/>
</dbReference>
<feature type="non-terminal residue" evidence="1">
    <location>
        <position position="1"/>
    </location>
</feature>
<accession>A0A183PM34</accession>